<organism evidence="9 10">
    <name type="scientific">candidate division WWE3 bacterium</name>
    <dbReference type="NCBI Taxonomy" id="2053526"/>
    <lineage>
        <taxon>Bacteria</taxon>
        <taxon>Katanobacteria</taxon>
    </lineage>
</organism>
<reference evidence="9" key="1">
    <citation type="submission" date="2020-04" db="EMBL/GenBank/DDBJ databases">
        <authorList>
            <person name="Zhang T."/>
        </authorList>
    </citation>
    <scope>NUCLEOTIDE SEQUENCE</scope>
    <source>
        <strain evidence="9">HKST-UBA80</strain>
    </source>
</reference>
<feature type="compositionally biased region" description="Basic and acidic residues" evidence="8">
    <location>
        <begin position="92"/>
        <end position="114"/>
    </location>
</feature>
<gene>
    <name evidence="7 9" type="primary">rpsT</name>
    <name evidence="9" type="ORF">KDA10_00105</name>
</gene>
<dbReference type="SUPFAM" id="SSF46992">
    <property type="entry name" value="Ribosomal protein S20"/>
    <property type="match status" value="1"/>
</dbReference>
<dbReference type="HAMAP" id="MF_00500">
    <property type="entry name" value="Ribosomal_bS20"/>
    <property type="match status" value="1"/>
</dbReference>
<feature type="region of interest" description="Disordered" evidence="8">
    <location>
        <begin position="71"/>
        <end position="125"/>
    </location>
</feature>
<feature type="compositionally biased region" description="Basic residues" evidence="8">
    <location>
        <begin position="115"/>
        <end position="125"/>
    </location>
</feature>
<dbReference type="GO" id="GO:0070181">
    <property type="term" value="F:small ribosomal subunit rRNA binding"/>
    <property type="evidence" value="ECO:0007669"/>
    <property type="project" value="TreeGrafter"/>
</dbReference>
<evidence type="ECO:0000256" key="2">
    <source>
        <dbReference type="ARBA" id="ARBA00022730"/>
    </source>
</evidence>
<keyword evidence="3 7" id="KW-0694">RNA-binding</keyword>
<evidence type="ECO:0000256" key="6">
    <source>
        <dbReference type="ARBA" id="ARBA00035136"/>
    </source>
</evidence>
<evidence type="ECO:0000256" key="5">
    <source>
        <dbReference type="ARBA" id="ARBA00023274"/>
    </source>
</evidence>
<reference evidence="9" key="2">
    <citation type="journal article" date="2021" name="Microbiome">
        <title>Successional dynamics and alternative stable states in a saline activated sludge microbial community over 9 years.</title>
        <authorList>
            <person name="Wang Y."/>
            <person name="Ye J."/>
            <person name="Ju F."/>
            <person name="Liu L."/>
            <person name="Boyd J.A."/>
            <person name="Deng Y."/>
            <person name="Parks D.H."/>
            <person name="Jiang X."/>
            <person name="Yin X."/>
            <person name="Woodcroft B.J."/>
            <person name="Tyson G.W."/>
            <person name="Hugenholtz P."/>
            <person name="Polz M.F."/>
            <person name="Zhang T."/>
        </authorList>
    </citation>
    <scope>NUCLEOTIDE SEQUENCE</scope>
    <source>
        <strain evidence="9">HKST-UBA80</strain>
    </source>
</reference>
<dbReference type="GO" id="GO:0006412">
    <property type="term" value="P:translation"/>
    <property type="evidence" value="ECO:0007669"/>
    <property type="project" value="UniProtKB-UniRule"/>
</dbReference>
<sequence length="125" mass="13886">MANTQSAKKAVRSSAKKRLHNIFWKTKIKASVKAIEKLLSTNTKELDIIKEQERVLYKVVDKAAKNNVIHKNKAARIKSKISKKVSANAQGPEKEKNTAEKETKVSTASKEKASKSKAKTKPATK</sequence>
<evidence type="ECO:0000313" key="9">
    <source>
        <dbReference type="EMBL" id="MCA9301760.1"/>
    </source>
</evidence>
<proteinExistence type="inferred from homology"/>
<dbReference type="Gene3D" id="1.20.58.110">
    <property type="entry name" value="Ribosomal protein S20"/>
    <property type="match status" value="1"/>
</dbReference>
<dbReference type="PANTHER" id="PTHR33398">
    <property type="entry name" value="30S RIBOSOMAL PROTEIN S20"/>
    <property type="match status" value="1"/>
</dbReference>
<dbReference type="EMBL" id="JAGQNY010000001">
    <property type="protein sequence ID" value="MCA9301760.1"/>
    <property type="molecule type" value="Genomic_DNA"/>
</dbReference>
<comment type="function">
    <text evidence="7">Binds directly to 16S ribosomal RNA.</text>
</comment>
<comment type="similarity">
    <text evidence="1 7">Belongs to the bacterial ribosomal protein bS20 family.</text>
</comment>
<evidence type="ECO:0000313" key="10">
    <source>
        <dbReference type="Proteomes" id="UP000714817"/>
    </source>
</evidence>
<comment type="caution">
    <text evidence="9">The sequence shown here is derived from an EMBL/GenBank/DDBJ whole genome shotgun (WGS) entry which is preliminary data.</text>
</comment>
<evidence type="ECO:0000256" key="7">
    <source>
        <dbReference type="HAMAP-Rule" id="MF_00500"/>
    </source>
</evidence>
<dbReference type="GO" id="GO:0003735">
    <property type="term" value="F:structural constituent of ribosome"/>
    <property type="evidence" value="ECO:0007669"/>
    <property type="project" value="InterPro"/>
</dbReference>
<dbReference type="PANTHER" id="PTHR33398:SF1">
    <property type="entry name" value="SMALL RIBOSOMAL SUBUNIT PROTEIN BS20C"/>
    <property type="match status" value="1"/>
</dbReference>
<evidence type="ECO:0000256" key="1">
    <source>
        <dbReference type="ARBA" id="ARBA00007634"/>
    </source>
</evidence>
<evidence type="ECO:0000256" key="8">
    <source>
        <dbReference type="SAM" id="MobiDB-lite"/>
    </source>
</evidence>
<keyword evidence="5 7" id="KW-0687">Ribonucleoprotein</keyword>
<dbReference type="Pfam" id="PF01649">
    <property type="entry name" value="Ribosomal_S20p"/>
    <property type="match status" value="1"/>
</dbReference>
<dbReference type="GO" id="GO:0005829">
    <property type="term" value="C:cytosol"/>
    <property type="evidence" value="ECO:0007669"/>
    <property type="project" value="TreeGrafter"/>
</dbReference>
<evidence type="ECO:0000256" key="3">
    <source>
        <dbReference type="ARBA" id="ARBA00022884"/>
    </source>
</evidence>
<protein>
    <recommendedName>
        <fullName evidence="6 7">Small ribosomal subunit protein bS20</fullName>
    </recommendedName>
</protein>
<keyword evidence="2 7" id="KW-0699">rRNA-binding</keyword>
<keyword evidence="4 7" id="KW-0689">Ribosomal protein</keyword>
<dbReference type="AlphaFoldDB" id="A0A955IWQ8"/>
<dbReference type="InterPro" id="IPR036510">
    <property type="entry name" value="Ribosomal_bS20_sf"/>
</dbReference>
<accession>A0A955IWQ8</accession>
<feature type="compositionally biased region" description="Basic residues" evidence="8">
    <location>
        <begin position="71"/>
        <end position="83"/>
    </location>
</feature>
<dbReference type="GO" id="GO:0015935">
    <property type="term" value="C:small ribosomal subunit"/>
    <property type="evidence" value="ECO:0007669"/>
    <property type="project" value="TreeGrafter"/>
</dbReference>
<dbReference type="InterPro" id="IPR002583">
    <property type="entry name" value="Ribosomal_bS20"/>
</dbReference>
<dbReference type="NCBIfam" id="TIGR00029">
    <property type="entry name" value="S20"/>
    <property type="match status" value="1"/>
</dbReference>
<evidence type="ECO:0000256" key="4">
    <source>
        <dbReference type="ARBA" id="ARBA00022980"/>
    </source>
</evidence>
<name>A0A955IWQ8_UNCKA</name>
<dbReference type="Proteomes" id="UP000714817">
    <property type="component" value="Unassembled WGS sequence"/>
</dbReference>